<gene>
    <name evidence="16" type="ORF">C7I55_22790</name>
</gene>
<evidence type="ECO:0000259" key="15">
    <source>
        <dbReference type="Pfam" id="PF07715"/>
    </source>
</evidence>
<proteinExistence type="inferred from homology"/>
<dbReference type="PANTHER" id="PTHR32552">
    <property type="entry name" value="FERRICHROME IRON RECEPTOR-RELATED"/>
    <property type="match status" value="1"/>
</dbReference>
<evidence type="ECO:0000259" key="14">
    <source>
        <dbReference type="Pfam" id="PF00593"/>
    </source>
</evidence>
<feature type="domain" description="TonB-dependent receptor-like beta-barrel" evidence="14">
    <location>
        <begin position="406"/>
        <end position="840"/>
    </location>
</feature>
<evidence type="ECO:0000256" key="13">
    <source>
        <dbReference type="SAM" id="MobiDB-lite"/>
    </source>
</evidence>
<dbReference type="InterPro" id="IPR039426">
    <property type="entry name" value="TonB-dep_rcpt-like"/>
</dbReference>
<keyword evidence="7" id="KW-0406">Ion transport</keyword>
<evidence type="ECO:0000313" key="16">
    <source>
        <dbReference type="EMBL" id="PSJ37346.1"/>
    </source>
</evidence>
<evidence type="ECO:0000256" key="7">
    <source>
        <dbReference type="ARBA" id="ARBA00023065"/>
    </source>
</evidence>
<evidence type="ECO:0000256" key="5">
    <source>
        <dbReference type="ARBA" id="ARBA00022692"/>
    </source>
</evidence>
<evidence type="ECO:0000256" key="11">
    <source>
        <dbReference type="PROSITE-ProRule" id="PRU01360"/>
    </source>
</evidence>
<evidence type="ECO:0000256" key="1">
    <source>
        <dbReference type="ARBA" id="ARBA00004571"/>
    </source>
</evidence>
<dbReference type="EMBL" id="PXYI01000009">
    <property type="protein sequence ID" value="PSJ37346.1"/>
    <property type="molecule type" value="Genomic_DNA"/>
</dbReference>
<evidence type="ECO:0000256" key="2">
    <source>
        <dbReference type="ARBA" id="ARBA00022448"/>
    </source>
</evidence>
<name>A0A2P7QHE5_9SPHN</name>
<comment type="caution">
    <text evidence="16">The sequence shown here is derived from an EMBL/GenBank/DDBJ whole genome shotgun (WGS) entry which is preliminary data.</text>
</comment>
<evidence type="ECO:0000313" key="17">
    <source>
        <dbReference type="Proteomes" id="UP000241167"/>
    </source>
</evidence>
<dbReference type="PROSITE" id="PS52016">
    <property type="entry name" value="TONB_DEPENDENT_REC_3"/>
    <property type="match status" value="1"/>
</dbReference>
<feature type="domain" description="TonB-dependent receptor plug" evidence="15">
    <location>
        <begin position="140"/>
        <end position="252"/>
    </location>
</feature>
<evidence type="ECO:0000256" key="8">
    <source>
        <dbReference type="ARBA" id="ARBA00023077"/>
    </source>
</evidence>
<dbReference type="InterPro" id="IPR012910">
    <property type="entry name" value="Plug_dom"/>
</dbReference>
<comment type="subcellular location">
    <subcellularLocation>
        <location evidence="1 11">Cell outer membrane</location>
        <topology evidence="1 11">Multi-pass membrane protein</topology>
    </subcellularLocation>
</comment>
<keyword evidence="4" id="KW-0410">Iron transport</keyword>
<dbReference type="Pfam" id="PF00593">
    <property type="entry name" value="TonB_dep_Rec_b-barrel"/>
    <property type="match status" value="1"/>
</dbReference>
<dbReference type="InterPro" id="IPR036942">
    <property type="entry name" value="Beta-barrel_TonB_sf"/>
</dbReference>
<evidence type="ECO:0000256" key="9">
    <source>
        <dbReference type="ARBA" id="ARBA00023136"/>
    </source>
</evidence>
<dbReference type="SUPFAM" id="SSF56935">
    <property type="entry name" value="Porins"/>
    <property type="match status" value="1"/>
</dbReference>
<evidence type="ECO:0000256" key="12">
    <source>
        <dbReference type="RuleBase" id="RU003357"/>
    </source>
</evidence>
<dbReference type="AlphaFoldDB" id="A0A2P7QHE5"/>
<sequence length="876" mass="95708">MSRRRSRLPGSGDAVGYRQAPRELRRRSTGGVHPAVRSRQTSYRASRFAPLQRCRRLPTDSCRPGVGASGTSAKDGPSRENSMKGSLKLALLASIACPAGAWAQEAPAGPPADAATQTVATPVGDDSEIIVTARRRAENLQDVPISVTAFSGEALTERNVDSIDQIARFTPNIRFDTAAQLSGASFNPTVFIRGVGSNDFAIFTDPGVGFYIDGVYYARSIGAVTDAVDLESVQVLRGPQGTLFGRNTIGGAVIIETAKPLLDSISGKIEAITGSYDRIDLRGAINLPLIQDRLALRLTAATLNREGYVKRLSDGEDMGNRNSDMVRAQLRWQPVATLTIDLAGDYTRSREHSAPNDIVAIGLQPDLPARYNLAGAPWLARFNQLVAPTLPIVNPAGRKALDGSWITADPYETFAGGPNVNDLDLWGVQATVAYDAAKQLQLKSITAYRDMHATFARDGDNTPYTFRETFNDDKVWQFSQELQANGNIGAGLRFVTGLYYLKEKGRDFGRADLALGIWPPLAVTPPLSPAVFLYNWIDNESYAAYGEIDIDLARRLTLTLGGRYNHDSKKIRIVNVRQRDAISLIGGDLLAPLNTPGLVRFIDSDAQDIPDSESWSSFTPRVIVKADVTDDINVYASYSRGFKSGGFNLRPLTGPEEVSAYDPETLTTWELGAKTRWLDRRLTLNAALWKSRYKDIQLSVNQTPLNFVANATGKLWGFELEAVARPTSWLDLNASVGHVDSHYTEISNPRAPNQALPLTLDDSFVKAPRWTLAAGAQISVPLGRSGSLRLRGDVTDYSRIYNDLSNHPYLTENGYTLVNLRLTWADAGDRYSVALFATNLTDALFIQSGNFSNGFGLAEVSYGRPREWGLSGSVRF</sequence>
<dbReference type="GO" id="GO:0009279">
    <property type="term" value="C:cell outer membrane"/>
    <property type="evidence" value="ECO:0007669"/>
    <property type="project" value="UniProtKB-SubCell"/>
</dbReference>
<keyword evidence="5 11" id="KW-0812">Transmembrane</keyword>
<evidence type="ECO:0000256" key="4">
    <source>
        <dbReference type="ARBA" id="ARBA00022496"/>
    </source>
</evidence>
<evidence type="ECO:0000256" key="6">
    <source>
        <dbReference type="ARBA" id="ARBA00023004"/>
    </source>
</evidence>
<keyword evidence="16" id="KW-0675">Receptor</keyword>
<dbReference type="Gene3D" id="2.40.170.20">
    <property type="entry name" value="TonB-dependent receptor, beta-barrel domain"/>
    <property type="match status" value="2"/>
</dbReference>
<keyword evidence="8 12" id="KW-0798">TonB box</keyword>
<protein>
    <submittedName>
        <fullName evidence="16">TonB-dependent receptor</fullName>
    </submittedName>
</protein>
<keyword evidence="2 11" id="KW-0813">Transport</keyword>
<dbReference type="GO" id="GO:0006826">
    <property type="term" value="P:iron ion transport"/>
    <property type="evidence" value="ECO:0007669"/>
    <property type="project" value="UniProtKB-KW"/>
</dbReference>
<evidence type="ECO:0000256" key="10">
    <source>
        <dbReference type="ARBA" id="ARBA00023237"/>
    </source>
</evidence>
<keyword evidence="9 11" id="KW-0472">Membrane</keyword>
<dbReference type="Proteomes" id="UP000241167">
    <property type="component" value="Unassembled WGS sequence"/>
</dbReference>
<dbReference type="Pfam" id="PF07715">
    <property type="entry name" value="Plug"/>
    <property type="match status" value="1"/>
</dbReference>
<keyword evidence="17" id="KW-1185">Reference proteome</keyword>
<comment type="similarity">
    <text evidence="11 12">Belongs to the TonB-dependent receptor family.</text>
</comment>
<dbReference type="InterPro" id="IPR000531">
    <property type="entry name" value="Beta-barrel_TonB"/>
</dbReference>
<reference evidence="16 17" key="1">
    <citation type="submission" date="2018-03" db="EMBL/GenBank/DDBJ databases">
        <title>The draft genome of Sphingosinicella sp. GL-C-18.</title>
        <authorList>
            <person name="Liu L."/>
            <person name="Li L."/>
            <person name="Liang L."/>
            <person name="Zhang X."/>
            <person name="Wang T."/>
        </authorList>
    </citation>
    <scope>NUCLEOTIDE SEQUENCE [LARGE SCALE GENOMIC DNA]</scope>
    <source>
        <strain evidence="16 17">GL-C-18</strain>
    </source>
</reference>
<organism evidence="16 17">
    <name type="scientific">Allosphingosinicella deserti</name>
    <dbReference type="NCBI Taxonomy" id="2116704"/>
    <lineage>
        <taxon>Bacteria</taxon>
        <taxon>Pseudomonadati</taxon>
        <taxon>Pseudomonadota</taxon>
        <taxon>Alphaproteobacteria</taxon>
        <taxon>Sphingomonadales</taxon>
        <taxon>Sphingomonadaceae</taxon>
        <taxon>Allosphingosinicella</taxon>
    </lineage>
</organism>
<dbReference type="PANTHER" id="PTHR32552:SF81">
    <property type="entry name" value="TONB-DEPENDENT OUTER MEMBRANE RECEPTOR"/>
    <property type="match status" value="1"/>
</dbReference>
<keyword evidence="6" id="KW-0408">Iron</keyword>
<keyword evidence="10 11" id="KW-0998">Cell outer membrane</keyword>
<feature type="region of interest" description="Disordered" evidence="13">
    <location>
        <begin position="1"/>
        <end position="82"/>
    </location>
</feature>
<accession>A0A2P7QHE5</accession>
<keyword evidence="3 11" id="KW-1134">Transmembrane beta strand</keyword>
<evidence type="ECO:0000256" key="3">
    <source>
        <dbReference type="ARBA" id="ARBA00022452"/>
    </source>
</evidence>